<feature type="compositionally biased region" description="Basic and acidic residues" evidence="7">
    <location>
        <begin position="125"/>
        <end position="136"/>
    </location>
</feature>
<organism evidence="9 10">
    <name type="scientific">Lupinus luteus</name>
    <name type="common">European yellow lupine</name>
    <dbReference type="NCBI Taxonomy" id="3873"/>
    <lineage>
        <taxon>Eukaryota</taxon>
        <taxon>Viridiplantae</taxon>
        <taxon>Streptophyta</taxon>
        <taxon>Embryophyta</taxon>
        <taxon>Tracheophyta</taxon>
        <taxon>Spermatophyta</taxon>
        <taxon>Magnoliopsida</taxon>
        <taxon>eudicotyledons</taxon>
        <taxon>Gunneridae</taxon>
        <taxon>Pentapetalae</taxon>
        <taxon>rosids</taxon>
        <taxon>fabids</taxon>
        <taxon>Fabales</taxon>
        <taxon>Fabaceae</taxon>
        <taxon>Papilionoideae</taxon>
        <taxon>50 kb inversion clade</taxon>
        <taxon>genistoids sensu lato</taxon>
        <taxon>core genistoids</taxon>
        <taxon>Genisteae</taxon>
        <taxon>Lupinus</taxon>
    </lineage>
</organism>
<evidence type="ECO:0000256" key="6">
    <source>
        <dbReference type="ARBA" id="ARBA00023242"/>
    </source>
</evidence>
<dbReference type="PANTHER" id="PTHR31945:SF52">
    <property type="entry name" value="TRANSCRIPTION FACTOR BHLH FAMILY-RELATED"/>
    <property type="match status" value="1"/>
</dbReference>
<reference evidence="9 10" key="1">
    <citation type="submission" date="2024-03" db="EMBL/GenBank/DDBJ databases">
        <authorList>
            <person name="Martinez-Hernandez J."/>
        </authorList>
    </citation>
    <scope>NUCLEOTIDE SEQUENCE [LARGE SCALE GENOMIC DNA]</scope>
</reference>
<comment type="subcellular location">
    <subcellularLocation>
        <location evidence="1">Nucleus</location>
    </subcellularLocation>
</comment>
<dbReference type="GO" id="GO:0003700">
    <property type="term" value="F:DNA-binding transcription factor activity"/>
    <property type="evidence" value="ECO:0007669"/>
    <property type="project" value="TreeGrafter"/>
</dbReference>
<proteinExistence type="predicted"/>
<evidence type="ECO:0000256" key="5">
    <source>
        <dbReference type="ARBA" id="ARBA00023163"/>
    </source>
</evidence>
<dbReference type="PROSITE" id="PS50888">
    <property type="entry name" value="BHLH"/>
    <property type="match status" value="1"/>
</dbReference>
<dbReference type="InterPro" id="IPR051358">
    <property type="entry name" value="TF_AMS/ICE1/BHLH6-like"/>
</dbReference>
<dbReference type="AlphaFoldDB" id="A0AAV1XRE4"/>
<keyword evidence="5" id="KW-0804">Transcription</keyword>
<dbReference type="InterPro" id="IPR036638">
    <property type="entry name" value="HLH_DNA-bd_sf"/>
</dbReference>
<evidence type="ECO:0000256" key="1">
    <source>
        <dbReference type="ARBA" id="ARBA00004123"/>
    </source>
</evidence>
<sequence>MDAMDNLMHINDHDELHGVIDNLNFDQFINSIRGENEDLICNFGSDLNNDCFIDNQFQSFAGNPIFDYQTNDNAHDPILSSTLSSLSYFNGKLMGEGEEEENDGVESSSAAKTTMGTTANTKSKQKTDRSKTLISERRRRGRMKDKLYALRSLVPDITKMDKASIIGDAVQYVHGLQAQAKKLKAEVSGLETSLLVSQKYQGSINNSIMVHATYNSHPICKKILQMDMFQVEERGYYAKIVSNKGEGVASSLYKALESLTGFNVHNSNLATICDSLVLTFTLTVKGSDLEINLPNLKLWVTGALVNQGFEVMPYFHAQL</sequence>
<dbReference type="EMBL" id="CAXHTB010000017">
    <property type="protein sequence ID" value="CAL0324201.1"/>
    <property type="molecule type" value="Genomic_DNA"/>
</dbReference>
<dbReference type="SMART" id="SM00353">
    <property type="entry name" value="HLH"/>
    <property type="match status" value="1"/>
</dbReference>
<accession>A0AAV1XRE4</accession>
<protein>
    <recommendedName>
        <fullName evidence="8">BHLH domain-containing protein</fullName>
    </recommendedName>
</protein>
<keyword evidence="3" id="KW-0805">Transcription regulation</keyword>
<name>A0AAV1XRE4_LUPLU</name>
<dbReference type="GO" id="GO:0043565">
    <property type="term" value="F:sequence-specific DNA binding"/>
    <property type="evidence" value="ECO:0007669"/>
    <property type="project" value="TreeGrafter"/>
</dbReference>
<comment type="caution">
    <text evidence="9">The sequence shown here is derived from an EMBL/GenBank/DDBJ whole genome shotgun (WGS) entry which is preliminary data.</text>
</comment>
<comment type="subunit">
    <text evidence="2">Homodimer.</text>
</comment>
<dbReference type="InterPro" id="IPR011598">
    <property type="entry name" value="bHLH_dom"/>
</dbReference>
<dbReference type="PANTHER" id="PTHR31945">
    <property type="entry name" value="TRANSCRIPTION FACTOR SCREAM2-RELATED"/>
    <property type="match status" value="1"/>
</dbReference>
<feature type="compositionally biased region" description="Polar residues" evidence="7">
    <location>
        <begin position="110"/>
        <end position="122"/>
    </location>
</feature>
<feature type="region of interest" description="Disordered" evidence="7">
    <location>
        <begin position="96"/>
        <end position="138"/>
    </location>
</feature>
<dbReference type="GO" id="GO:0046983">
    <property type="term" value="F:protein dimerization activity"/>
    <property type="evidence" value="ECO:0007669"/>
    <property type="project" value="InterPro"/>
</dbReference>
<gene>
    <name evidence="9" type="ORF">LLUT_LOCUS25261</name>
</gene>
<evidence type="ECO:0000313" key="9">
    <source>
        <dbReference type="EMBL" id="CAL0324201.1"/>
    </source>
</evidence>
<dbReference type="SUPFAM" id="SSF47459">
    <property type="entry name" value="HLH, helix-loop-helix DNA-binding domain"/>
    <property type="match status" value="1"/>
</dbReference>
<keyword evidence="10" id="KW-1185">Reference proteome</keyword>
<evidence type="ECO:0000256" key="3">
    <source>
        <dbReference type="ARBA" id="ARBA00023015"/>
    </source>
</evidence>
<dbReference type="Pfam" id="PF00010">
    <property type="entry name" value="HLH"/>
    <property type="match status" value="1"/>
</dbReference>
<evidence type="ECO:0000259" key="8">
    <source>
        <dbReference type="PROSITE" id="PS50888"/>
    </source>
</evidence>
<feature type="domain" description="BHLH" evidence="8">
    <location>
        <begin position="127"/>
        <end position="176"/>
    </location>
</feature>
<keyword evidence="4" id="KW-0238">DNA-binding</keyword>
<dbReference type="Gene3D" id="4.10.280.10">
    <property type="entry name" value="Helix-loop-helix DNA-binding domain"/>
    <property type="match status" value="1"/>
</dbReference>
<keyword evidence="6" id="KW-0539">Nucleus</keyword>
<evidence type="ECO:0000313" key="10">
    <source>
        <dbReference type="Proteomes" id="UP001497480"/>
    </source>
</evidence>
<dbReference type="FunFam" id="4.10.280.10:FF:000096">
    <property type="entry name" value="Basic helix-loop-helix (BHLH) DNA-binding superfamily protein"/>
    <property type="match status" value="1"/>
</dbReference>
<evidence type="ECO:0000256" key="2">
    <source>
        <dbReference type="ARBA" id="ARBA00011738"/>
    </source>
</evidence>
<dbReference type="Proteomes" id="UP001497480">
    <property type="component" value="Unassembled WGS sequence"/>
</dbReference>
<dbReference type="GO" id="GO:0005634">
    <property type="term" value="C:nucleus"/>
    <property type="evidence" value="ECO:0007669"/>
    <property type="project" value="UniProtKB-SubCell"/>
</dbReference>
<evidence type="ECO:0000256" key="4">
    <source>
        <dbReference type="ARBA" id="ARBA00023125"/>
    </source>
</evidence>
<evidence type="ECO:0000256" key="7">
    <source>
        <dbReference type="SAM" id="MobiDB-lite"/>
    </source>
</evidence>